<organism evidence="2 3">
    <name type="scientific">Daphnia magna</name>
    <dbReference type="NCBI Taxonomy" id="35525"/>
    <lineage>
        <taxon>Eukaryota</taxon>
        <taxon>Metazoa</taxon>
        <taxon>Ecdysozoa</taxon>
        <taxon>Arthropoda</taxon>
        <taxon>Crustacea</taxon>
        <taxon>Branchiopoda</taxon>
        <taxon>Diplostraca</taxon>
        <taxon>Cladocera</taxon>
        <taxon>Anomopoda</taxon>
        <taxon>Daphniidae</taxon>
        <taxon>Daphnia</taxon>
    </lineage>
</organism>
<sequence length="56" mass="7253">MVILCVMVTYCKKIEQYEYMLHHLLLLFISSRYLTEFYWFYLWKEYLEWENWITID</sequence>
<proteinExistence type="predicted"/>
<name>A0A164JJ93_9CRUS</name>
<dbReference type="EMBL" id="LRGB01004483">
    <property type="protein sequence ID" value="KZS02405.1"/>
    <property type="molecule type" value="Genomic_DNA"/>
</dbReference>
<reference evidence="2 3" key="1">
    <citation type="submission" date="2016-03" db="EMBL/GenBank/DDBJ databases">
        <title>EvidentialGene: Evidence-directed Construction of Genes on Genomes.</title>
        <authorList>
            <person name="Gilbert D.G."/>
            <person name="Choi J.-H."/>
            <person name="Mockaitis K."/>
            <person name="Colbourne J."/>
            <person name="Pfrender M."/>
        </authorList>
    </citation>
    <scope>NUCLEOTIDE SEQUENCE [LARGE SCALE GENOMIC DNA]</scope>
    <source>
        <strain evidence="2 3">Xinb3</strain>
        <tissue evidence="2">Complete organism</tissue>
    </source>
</reference>
<keyword evidence="1" id="KW-0812">Transmembrane</keyword>
<protein>
    <submittedName>
        <fullName evidence="2">Uncharacterized protein</fullName>
    </submittedName>
</protein>
<keyword evidence="1" id="KW-0472">Membrane</keyword>
<evidence type="ECO:0000313" key="3">
    <source>
        <dbReference type="Proteomes" id="UP000076858"/>
    </source>
</evidence>
<evidence type="ECO:0000256" key="1">
    <source>
        <dbReference type="SAM" id="Phobius"/>
    </source>
</evidence>
<keyword evidence="3" id="KW-1185">Reference proteome</keyword>
<dbReference type="Proteomes" id="UP000076858">
    <property type="component" value="Unassembled WGS sequence"/>
</dbReference>
<feature type="transmembrane region" description="Helical" evidence="1">
    <location>
        <begin position="21"/>
        <end position="41"/>
    </location>
</feature>
<dbReference type="AlphaFoldDB" id="A0A164JJ93"/>
<gene>
    <name evidence="2" type="ORF">APZ42_000571</name>
</gene>
<comment type="caution">
    <text evidence="2">The sequence shown here is derived from an EMBL/GenBank/DDBJ whole genome shotgun (WGS) entry which is preliminary data.</text>
</comment>
<evidence type="ECO:0000313" key="2">
    <source>
        <dbReference type="EMBL" id="KZS02405.1"/>
    </source>
</evidence>
<accession>A0A164JJ93</accession>
<keyword evidence="1" id="KW-1133">Transmembrane helix</keyword>